<evidence type="ECO:0000313" key="4">
    <source>
        <dbReference type="EMBL" id="MBP3985579.1"/>
    </source>
</evidence>
<keyword evidence="2" id="KW-0812">Transmembrane</keyword>
<evidence type="ECO:0000256" key="2">
    <source>
        <dbReference type="SAM" id="Phobius"/>
    </source>
</evidence>
<proteinExistence type="predicted"/>
<dbReference type="RefSeq" id="WP_210537432.1">
    <property type="nucleotide sequence ID" value="NZ_JAGKTC010000003.1"/>
</dbReference>
<sequence length="640" mass="68735">MNESLSLLMPALAGALLHFLWQGVVLGLFAALALALLRNARPQARYAVACIALLACVAWPAITLLQTLMQAGDAAAASTLARVGLDGTQTTQGSATGIDAALPLPAFDPQPWIVVLWAAGVCLLSLRMAGGLLWVRRLCRQAQAEADAQWQACVQRLAARMSIVRKVALRIGTDGEGPLTAGWWRPVVVLPAAIVARMPADLVEALIAHELAHVRRHDYLVNLLQGAVETLLFYHPVVWWLSHRIRIERELVADDLAAAALGEPRRLALALSELDRHAGARSLAPPTHYAPAAHGGHLMSRIRQLIRPERRAIGSAVALPLIGLAVAGAAFYAHAQLSPVQPDAAPPAQAARLAPAAPDTPPAPPVAPAAPLAPPAPDAAAPKAPSKPVKVAFHGPQDGYALVRKGEEGFSMTGNSSDADDIEVARKGMDSDFIWFRRDGRTWVISDADTVARARQAWASTDALGKQMEGLSTRMQPHSDRMEALGKRMEALHVDDAFATPEVRAASEQMQSLGEKMGELGQRQALLAMKSIKASGAEQERLQREQDQLSRQQEALSQQMDRNAAVLDAASKRMEAQRAPMEALGREMEDAGKPMDSIGKEMGALGSRIEREAHIADKQVRKLIDEAYASGRAQPAPTRR</sequence>
<comment type="caution">
    <text evidence="4">The sequence shown here is derived from an EMBL/GenBank/DDBJ whole genome shotgun (WGS) entry which is preliminary data.</text>
</comment>
<feature type="compositionally biased region" description="Low complexity" evidence="1">
    <location>
        <begin position="378"/>
        <end position="388"/>
    </location>
</feature>
<feature type="compositionally biased region" description="Basic and acidic residues" evidence="1">
    <location>
        <begin position="538"/>
        <end position="548"/>
    </location>
</feature>
<dbReference type="InterPro" id="IPR052173">
    <property type="entry name" value="Beta-lactam_resp_regulator"/>
</dbReference>
<keyword evidence="2" id="KW-1133">Transmembrane helix</keyword>
<dbReference type="AlphaFoldDB" id="A0A940X7V4"/>
<keyword evidence="5" id="KW-1185">Reference proteome</keyword>
<feature type="region of interest" description="Disordered" evidence="1">
    <location>
        <begin position="537"/>
        <end position="558"/>
    </location>
</feature>
<feature type="transmembrane region" description="Helical" evidence="2">
    <location>
        <begin position="44"/>
        <end position="62"/>
    </location>
</feature>
<reference evidence="4" key="1">
    <citation type="journal article" date="2016" name="Int. J. Syst. Evol. Microbiol.">
        <title>Pseudoxanthomonas helianthi sp. nov., isolated from roots of Jerusalem artichoke (Helianthus tuberosus).</title>
        <authorList>
            <person name="Kittiwongwattana C."/>
            <person name="Thawai C."/>
        </authorList>
    </citation>
    <scope>NUCLEOTIDE SEQUENCE</scope>
    <source>
        <strain evidence="4">110414</strain>
    </source>
</reference>
<keyword evidence="2" id="KW-0472">Membrane</keyword>
<accession>A0A940X7V4</accession>
<reference evidence="4" key="2">
    <citation type="submission" date="2021-03" db="EMBL/GenBank/DDBJ databases">
        <authorList>
            <person name="Cao W."/>
        </authorList>
    </citation>
    <scope>NUCLEOTIDE SEQUENCE</scope>
    <source>
        <strain evidence="4">110414</strain>
    </source>
</reference>
<gene>
    <name evidence="4" type="ORF">J5837_14290</name>
</gene>
<feature type="compositionally biased region" description="Pro residues" evidence="1">
    <location>
        <begin position="358"/>
        <end position="377"/>
    </location>
</feature>
<dbReference type="Gene3D" id="3.30.2010.10">
    <property type="entry name" value="Metalloproteases ('zincins'), catalytic domain"/>
    <property type="match status" value="1"/>
</dbReference>
<evidence type="ECO:0000313" key="5">
    <source>
        <dbReference type="Proteomes" id="UP000673447"/>
    </source>
</evidence>
<feature type="region of interest" description="Disordered" evidence="1">
    <location>
        <begin position="341"/>
        <end position="390"/>
    </location>
</feature>
<feature type="transmembrane region" description="Helical" evidence="2">
    <location>
        <begin position="312"/>
        <end position="333"/>
    </location>
</feature>
<dbReference type="EMBL" id="JAGKTC010000003">
    <property type="protein sequence ID" value="MBP3985579.1"/>
    <property type="molecule type" value="Genomic_DNA"/>
</dbReference>
<dbReference type="CDD" id="cd07341">
    <property type="entry name" value="M56_BlaR1_MecR1_like"/>
    <property type="match status" value="1"/>
</dbReference>
<feature type="domain" description="Peptidase M56" evidence="3">
    <location>
        <begin position="34"/>
        <end position="302"/>
    </location>
</feature>
<dbReference type="PANTHER" id="PTHR34978">
    <property type="entry name" value="POSSIBLE SENSOR-TRANSDUCER PROTEIN BLAR"/>
    <property type="match status" value="1"/>
</dbReference>
<evidence type="ECO:0000256" key="1">
    <source>
        <dbReference type="SAM" id="MobiDB-lite"/>
    </source>
</evidence>
<name>A0A940X7V4_9GAMM</name>
<dbReference type="Pfam" id="PF05569">
    <property type="entry name" value="Peptidase_M56"/>
    <property type="match status" value="1"/>
</dbReference>
<dbReference type="Proteomes" id="UP000673447">
    <property type="component" value="Unassembled WGS sequence"/>
</dbReference>
<feature type="transmembrane region" description="Helical" evidence="2">
    <location>
        <begin position="12"/>
        <end position="37"/>
    </location>
</feature>
<feature type="compositionally biased region" description="Low complexity" evidence="1">
    <location>
        <begin position="341"/>
        <end position="357"/>
    </location>
</feature>
<feature type="transmembrane region" description="Helical" evidence="2">
    <location>
        <begin position="112"/>
        <end position="135"/>
    </location>
</feature>
<evidence type="ECO:0000259" key="3">
    <source>
        <dbReference type="Pfam" id="PF05569"/>
    </source>
</evidence>
<dbReference type="InterPro" id="IPR008756">
    <property type="entry name" value="Peptidase_M56"/>
</dbReference>
<protein>
    <recommendedName>
        <fullName evidence="3">Peptidase M56 domain-containing protein</fullName>
    </recommendedName>
</protein>
<dbReference type="PANTHER" id="PTHR34978:SF3">
    <property type="entry name" value="SLR0241 PROTEIN"/>
    <property type="match status" value="1"/>
</dbReference>
<organism evidence="4 5">
    <name type="scientific">Pseudoxanthomonas helianthi</name>
    <dbReference type="NCBI Taxonomy" id="1453541"/>
    <lineage>
        <taxon>Bacteria</taxon>
        <taxon>Pseudomonadati</taxon>
        <taxon>Pseudomonadota</taxon>
        <taxon>Gammaproteobacteria</taxon>
        <taxon>Lysobacterales</taxon>
        <taxon>Lysobacteraceae</taxon>
        <taxon>Pseudoxanthomonas</taxon>
    </lineage>
</organism>